<sequence>MEIYQEVRDHEKTQHVNKDSVKKK</sequence>
<reference evidence="2" key="1">
    <citation type="submission" date="2014-11" db="EMBL/GenBank/DDBJ databases">
        <authorList>
            <person name="Amaro Gonzalez C."/>
        </authorList>
    </citation>
    <scope>NUCLEOTIDE SEQUENCE</scope>
</reference>
<reference evidence="2" key="2">
    <citation type="journal article" date="2015" name="Fish Shellfish Immunol.">
        <title>Early steps in the European eel (Anguilla anguilla)-Vibrio vulnificus interaction in the gills: Role of the RtxA13 toxin.</title>
        <authorList>
            <person name="Callol A."/>
            <person name="Pajuelo D."/>
            <person name="Ebbesson L."/>
            <person name="Teles M."/>
            <person name="MacKenzie S."/>
            <person name="Amaro C."/>
        </authorList>
    </citation>
    <scope>NUCLEOTIDE SEQUENCE</scope>
</reference>
<dbReference type="EMBL" id="GBXM01056546">
    <property type="protein sequence ID" value="JAH52031.1"/>
    <property type="molecule type" value="Transcribed_RNA"/>
</dbReference>
<name>A0A0E9TEL2_ANGAN</name>
<dbReference type="AlphaFoldDB" id="A0A0E9TEL2"/>
<protein>
    <submittedName>
        <fullName evidence="2">Uncharacterized protein</fullName>
    </submittedName>
</protein>
<feature type="region of interest" description="Disordered" evidence="1">
    <location>
        <begin position="1"/>
        <end position="24"/>
    </location>
</feature>
<evidence type="ECO:0000313" key="2">
    <source>
        <dbReference type="EMBL" id="JAH52031.1"/>
    </source>
</evidence>
<proteinExistence type="predicted"/>
<organism evidence="2">
    <name type="scientific">Anguilla anguilla</name>
    <name type="common">European freshwater eel</name>
    <name type="synonym">Muraena anguilla</name>
    <dbReference type="NCBI Taxonomy" id="7936"/>
    <lineage>
        <taxon>Eukaryota</taxon>
        <taxon>Metazoa</taxon>
        <taxon>Chordata</taxon>
        <taxon>Craniata</taxon>
        <taxon>Vertebrata</taxon>
        <taxon>Euteleostomi</taxon>
        <taxon>Actinopterygii</taxon>
        <taxon>Neopterygii</taxon>
        <taxon>Teleostei</taxon>
        <taxon>Anguilliformes</taxon>
        <taxon>Anguillidae</taxon>
        <taxon>Anguilla</taxon>
    </lineage>
</organism>
<evidence type="ECO:0000256" key="1">
    <source>
        <dbReference type="SAM" id="MobiDB-lite"/>
    </source>
</evidence>
<accession>A0A0E9TEL2</accession>